<protein>
    <recommendedName>
        <fullName evidence="6">2-oxoadipate dioxygenase/decarboxylase</fullName>
        <ecNumber evidence="6">1.13.11.93</ecNumber>
    </recommendedName>
    <alternativeName>
        <fullName evidence="7">2-hydroxyglutarate synthase</fullName>
    </alternativeName>
</protein>
<dbReference type="CDD" id="cd06661">
    <property type="entry name" value="GGCT_like"/>
    <property type="match status" value="1"/>
</dbReference>
<evidence type="ECO:0000256" key="1">
    <source>
        <dbReference type="ARBA" id="ARBA00001954"/>
    </source>
</evidence>
<dbReference type="InParanoid" id="A0A2P5HTQ8"/>
<dbReference type="SMART" id="SM01150">
    <property type="entry name" value="DUF1338"/>
    <property type="match status" value="1"/>
</dbReference>
<evidence type="ECO:0000256" key="2">
    <source>
        <dbReference type="ARBA" id="ARBA00022964"/>
    </source>
</evidence>
<evidence type="ECO:0000256" key="3">
    <source>
        <dbReference type="ARBA" id="ARBA00023002"/>
    </source>
</evidence>
<evidence type="ECO:0000256" key="5">
    <source>
        <dbReference type="ARBA" id="ARBA00035013"/>
    </source>
</evidence>
<dbReference type="PANTHER" id="PTHR39479">
    <property type="match status" value="1"/>
</dbReference>
<dbReference type="Proteomes" id="UP000094444">
    <property type="component" value="Unassembled WGS sequence"/>
</dbReference>
<dbReference type="EC" id="1.13.11.93" evidence="6"/>
<evidence type="ECO:0000313" key="10">
    <source>
        <dbReference type="Proteomes" id="UP000094444"/>
    </source>
</evidence>
<dbReference type="Pfam" id="PF06094">
    <property type="entry name" value="GGACT"/>
    <property type="match status" value="1"/>
</dbReference>
<sequence>MSSLVPPSQLRLNFAKALSHMYRQEVPQYATLQTLVDTVNNSCAADIPLPDIPRHGAVRLASLSELSVATKFFKVMGMVSVGHYDLSAAGLPIHATAFRPITQEGLSAAPFRLFVSVLRPELLTESLQPLARSLLSKRSSVFSQRTIDLADLAASKGGLTASEADEFIQGGCETLAWRNQVALTKQDYDTLKADKNGDLLIDIMAFRNPHLNHLTPATQNIDSVQRGMPGVGLEPKDRVEGPPERACNVLLRQTSFLAVDEGIVFDQAAEESGIRGSHCARFGEIEQRGAALTPKGRKLYDGAISEATRSKSLVGDKEPTFKSLFEKALPDDWEALKSAGLIWIEYGLTEKGKKQGKSSSAKTLQNALDDGLVSWKPIQYEDFLPMSAAGIFQSNLHHDSAVNLDGSPQEAISESKRQLREVLGEHGMIDEMKFPSNSITIADSKDATGSPPTIDASVKTATQSEILESIRRLLWRKTELDVRSTAKSLGKDNVDLASIMSDEKVQKELRSLERTVAGYIGICEDKLRQRIEDLVAPELYAERNDVVLEPLPESMVVEEPLIEEAFGIGRHATTAPKSSESDRAEQLQDPTDGEGKALYFFYGTLMDPATLQRVTGLQTVPRMRPAHVVGYMTKLWGPFPVLLHGRRDDVVRGMACEIEGAGPRRRLEEYEGKDYDAWDLELRLDKPDGTWDVVPGVTFKWVGPRDELEDGTFSLSKWQDI</sequence>
<keyword evidence="3" id="KW-0560">Oxidoreductase</keyword>
<dbReference type="InterPro" id="IPR036568">
    <property type="entry name" value="GGCT-like_sf"/>
</dbReference>
<dbReference type="EMBL" id="MAVT02000769">
    <property type="protein sequence ID" value="POS73595.1"/>
    <property type="molecule type" value="Genomic_DNA"/>
</dbReference>
<evidence type="ECO:0000256" key="6">
    <source>
        <dbReference type="ARBA" id="ARBA00035023"/>
    </source>
</evidence>
<evidence type="ECO:0000256" key="7">
    <source>
        <dbReference type="ARBA" id="ARBA00035045"/>
    </source>
</evidence>
<evidence type="ECO:0000259" key="8">
    <source>
        <dbReference type="Pfam" id="PF06094"/>
    </source>
</evidence>
<evidence type="ECO:0000256" key="4">
    <source>
        <dbReference type="ARBA" id="ARBA00023004"/>
    </source>
</evidence>
<dbReference type="PANTHER" id="PTHR39479:SF2">
    <property type="entry name" value="2-OXOADIPATE DIOXYGENASE_DECARBOXYLASE"/>
    <property type="match status" value="1"/>
</dbReference>
<proteinExistence type="inferred from homology"/>
<dbReference type="InterPro" id="IPR009288">
    <property type="entry name" value="AIG2-like_dom"/>
</dbReference>
<dbReference type="InterPro" id="IPR009770">
    <property type="entry name" value="HGLS"/>
</dbReference>
<accession>A0A2P5HTQ8</accession>
<dbReference type="InterPro" id="IPR013024">
    <property type="entry name" value="GGCT-like"/>
</dbReference>
<dbReference type="GO" id="GO:0051213">
    <property type="term" value="F:dioxygenase activity"/>
    <property type="evidence" value="ECO:0007669"/>
    <property type="project" value="UniProtKB-KW"/>
</dbReference>
<dbReference type="STRING" id="158607.A0A2P5HTQ8"/>
<dbReference type="OrthoDB" id="8300246at2759"/>
<feature type="domain" description="Gamma-glutamylcyclotransferase AIG2-like" evidence="8">
    <location>
        <begin position="599"/>
        <end position="688"/>
    </location>
</feature>
<comment type="caution">
    <text evidence="9">The sequence shown here is derived from an EMBL/GenBank/DDBJ whole genome shotgun (WGS) entry which is preliminary data.</text>
</comment>
<keyword evidence="2" id="KW-0223">Dioxygenase</keyword>
<dbReference type="SUPFAM" id="SSF110857">
    <property type="entry name" value="Gamma-glutamyl cyclotransferase-like"/>
    <property type="match status" value="1"/>
</dbReference>
<comment type="similarity">
    <text evidence="5">Belongs to the 2-oxoadipate dioxygenase/decarboxylase family.</text>
</comment>
<dbReference type="Pfam" id="PF07063">
    <property type="entry name" value="HGLS"/>
    <property type="match status" value="1"/>
</dbReference>
<keyword evidence="4" id="KW-0408">Iron</keyword>
<evidence type="ECO:0000313" key="9">
    <source>
        <dbReference type="EMBL" id="POS73595.1"/>
    </source>
</evidence>
<gene>
    <name evidence="9" type="ORF">DHEL01_v208013</name>
</gene>
<dbReference type="AlphaFoldDB" id="A0A2P5HTQ8"/>
<dbReference type="Gene3D" id="3.10.180.80">
    <property type="entry name" value="Uncharacterised protein PF07063, DUF1338"/>
    <property type="match status" value="1"/>
</dbReference>
<keyword evidence="10" id="KW-1185">Reference proteome</keyword>
<organism evidence="9 10">
    <name type="scientific">Diaporthe helianthi</name>
    <dbReference type="NCBI Taxonomy" id="158607"/>
    <lineage>
        <taxon>Eukaryota</taxon>
        <taxon>Fungi</taxon>
        <taxon>Dikarya</taxon>
        <taxon>Ascomycota</taxon>
        <taxon>Pezizomycotina</taxon>
        <taxon>Sordariomycetes</taxon>
        <taxon>Sordariomycetidae</taxon>
        <taxon>Diaporthales</taxon>
        <taxon>Diaporthaceae</taxon>
        <taxon>Diaporthe</taxon>
    </lineage>
</organism>
<name>A0A2P5HTQ8_DIAHE</name>
<dbReference type="Gene3D" id="3.10.490.10">
    <property type="entry name" value="Gamma-glutamyl cyclotransferase-like"/>
    <property type="match status" value="1"/>
</dbReference>
<comment type="cofactor">
    <cofactor evidence="1">
        <name>Fe(2+)</name>
        <dbReference type="ChEBI" id="CHEBI:29033"/>
    </cofactor>
</comment>
<reference evidence="9" key="1">
    <citation type="submission" date="2017-09" db="EMBL/GenBank/DDBJ databases">
        <title>Polyketide synthases of a Diaporthe helianthi virulent isolate.</title>
        <authorList>
            <person name="Baroncelli R."/>
        </authorList>
    </citation>
    <scope>NUCLEOTIDE SEQUENCE [LARGE SCALE GENOMIC DNA]</scope>
    <source>
        <strain evidence="9">7/96</strain>
    </source>
</reference>